<dbReference type="RefSeq" id="WP_101471333.1">
    <property type="nucleotide sequence ID" value="NZ_PJND01000007.1"/>
</dbReference>
<dbReference type="PROSITE" id="PS51257">
    <property type="entry name" value="PROKAR_LIPOPROTEIN"/>
    <property type="match status" value="1"/>
</dbReference>
<dbReference type="EMBL" id="RCCB01000010">
    <property type="protein sequence ID" value="RLJ35067.1"/>
    <property type="molecule type" value="Genomic_DNA"/>
</dbReference>
<proteinExistence type="predicted"/>
<dbReference type="AlphaFoldDB" id="A0A497UYX2"/>
<organism evidence="2 4">
    <name type="scientific">Flavobacterium lindanitolerans</name>
    <dbReference type="NCBI Taxonomy" id="428988"/>
    <lineage>
        <taxon>Bacteria</taxon>
        <taxon>Pseudomonadati</taxon>
        <taxon>Bacteroidota</taxon>
        <taxon>Flavobacteriia</taxon>
        <taxon>Flavobacteriales</taxon>
        <taxon>Flavobacteriaceae</taxon>
        <taxon>Flavobacterium</taxon>
    </lineage>
</organism>
<dbReference type="Proteomes" id="UP000275027">
    <property type="component" value="Unassembled WGS sequence"/>
</dbReference>
<gene>
    <name evidence="1" type="ORF">B0G92_1068</name>
    <name evidence="2" type="ORF">CLV50_0436</name>
</gene>
<evidence type="ECO:0000313" key="3">
    <source>
        <dbReference type="Proteomes" id="UP000233767"/>
    </source>
</evidence>
<evidence type="ECO:0000313" key="2">
    <source>
        <dbReference type="EMBL" id="RLJ35067.1"/>
    </source>
</evidence>
<reference evidence="1 3" key="1">
    <citation type="submission" date="2017-12" db="EMBL/GenBank/DDBJ databases">
        <title>Genomic Encyclopedia of Type Strains, Phase III (KMG-III): the genomes of soil and plant-associated and newly described type strains.</title>
        <authorList>
            <person name="Whitman W."/>
        </authorList>
    </citation>
    <scope>NUCLEOTIDE SEQUENCE [LARGE SCALE GENOMIC DNA]</scope>
    <source>
        <strain evidence="1 3">IP-10</strain>
    </source>
</reference>
<evidence type="ECO:0008006" key="5">
    <source>
        <dbReference type="Google" id="ProtNLM"/>
    </source>
</evidence>
<sequence>MKKTVFILFAISFLLLSCDKENLETQNTNGVLKDDKRINNQKRIIDNKLSDFITECIALNNQILTILEESNSDIKSTSQNLDDIKDEAELLRYFEKLKISKPDKLVRLTKELSIQTEIFYQDNKEFYEIPEADRFEIIMQEIDSQLNYEAHTSAKRTCKEQWAIDDARCERTFWIGVSFAAASGFVSFGWSTVIGYAAVQANMIVCKADANADYEACIRK</sequence>
<comment type="caution">
    <text evidence="2">The sequence shown here is derived from an EMBL/GenBank/DDBJ whole genome shotgun (WGS) entry which is preliminary data.</text>
</comment>
<name>A0A497UYX2_9FLAO</name>
<accession>A0A497UYX2</accession>
<dbReference type="Proteomes" id="UP000233767">
    <property type="component" value="Unassembled WGS sequence"/>
</dbReference>
<protein>
    <recommendedName>
        <fullName evidence="5">Lipoprotein</fullName>
    </recommendedName>
</protein>
<dbReference type="EMBL" id="PJND01000007">
    <property type="protein sequence ID" value="PKW29432.1"/>
    <property type="molecule type" value="Genomic_DNA"/>
</dbReference>
<evidence type="ECO:0000313" key="4">
    <source>
        <dbReference type="Proteomes" id="UP000275027"/>
    </source>
</evidence>
<evidence type="ECO:0000313" key="1">
    <source>
        <dbReference type="EMBL" id="PKW29432.1"/>
    </source>
</evidence>
<reference evidence="2 4" key="2">
    <citation type="submission" date="2018-10" db="EMBL/GenBank/DDBJ databases">
        <title>Genomic Encyclopedia of Archaeal and Bacterial Type Strains, Phase II (KMG-II): from individual species to whole genera.</title>
        <authorList>
            <person name="Goeker M."/>
        </authorList>
    </citation>
    <scope>NUCLEOTIDE SEQUENCE [LARGE SCALE GENOMIC DNA]</scope>
    <source>
        <strain evidence="2 4">DSM 21886</strain>
    </source>
</reference>
<keyword evidence="3" id="KW-1185">Reference proteome</keyword>